<keyword evidence="2" id="KW-1185">Reference proteome</keyword>
<dbReference type="EMBL" id="FZNQ01000006">
    <property type="protein sequence ID" value="SNR43705.1"/>
    <property type="molecule type" value="Genomic_DNA"/>
</dbReference>
<dbReference type="Proteomes" id="UP000198397">
    <property type="component" value="Unassembled WGS sequence"/>
</dbReference>
<dbReference type="OrthoDB" id="213717at2157"/>
<dbReference type="AlphaFoldDB" id="A0A238WAT8"/>
<organism evidence="1 2">
    <name type="scientific">Halorubrum vacuolatum</name>
    <name type="common">Natronobacterium vacuolatum</name>
    <dbReference type="NCBI Taxonomy" id="63740"/>
    <lineage>
        <taxon>Archaea</taxon>
        <taxon>Methanobacteriati</taxon>
        <taxon>Methanobacteriota</taxon>
        <taxon>Stenosarchaea group</taxon>
        <taxon>Halobacteria</taxon>
        <taxon>Halobacteriales</taxon>
        <taxon>Haloferacaceae</taxon>
        <taxon>Halorubrum</taxon>
    </lineage>
</organism>
<gene>
    <name evidence="1" type="ORF">SAMN06264855_106122</name>
</gene>
<proteinExistence type="predicted"/>
<evidence type="ECO:0000313" key="1">
    <source>
        <dbReference type="EMBL" id="SNR43705.1"/>
    </source>
</evidence>
<dbReference type="InterPro" id="IPR055945">
    <property type="entry name" value="DUF7523"/>
</dbReference>
<reference evidence="1 2" key="1">
    <citation type="submission" date="2017-06" db="EMBL/GenBank/DDBJ databases">
        <authorList>
            <person name="Kim H.J."/>
            <person name="Triplett B.A."/>
        </authorList>
    </citation>
    <scope>NUCLEOTIDE SEQUENCE [LARGE SCALE GENOMIC DNA]</scope>
    <source>
        <strain evidence="1 2">DSM 8800</strain>
    </source>
</reference>
<evidence type="ECO:0000313" key="2">
    <source>
        <dbReference type="Proteomes" id="UP000198397"/>
    </source>
</evidence>
<protein>
    <submittedName>
        <fullName evidence="1">Uncharacterized protein</fullName>
    </submittedName>
</protein>
<accession>A0A238WAT8</accession>
<sequence>MSLAADVREAVRERPFLRSALRAGLLNYAAAASWLAEDADLDGGTDAIATALRRYESELAAYATERRSATVSMRSGVGIVSGGDAAEPEDGDSEPAAPLLRVAGAAVTDDGDHTAILATGDVDTRALAAILGRLAAADVDVAAAGVVADSLVVVVSRRNGATAVRIVEAALAAVPTA</sequence>
<dbReference type="Pfam" id="PF24367">
    <property type="entry name" value="DUF7523"/>
    <property type="match status" value="1"/>
</dbReference>
<dbReference type="RefSeq" id="WP_089384529.1">
    <property type="nucleotide sequence ID" value="NZ_FZNQ01000006.1"/>
</dbReference>
<name>A0A238WAT8_HALVU</name>